<dbReference type="GO" id="GO:0004029">
    <property type="term" value="F:aldehyde dehydrogenase (NAD+) activity"/>
    <property type="evidence" value="ECO:0007669"/>
    <property type="project" value="TreeGrafter"/>
</dbReference>
<dbReference type="PANTHER" id="PTHR48079:SF6">
    <property type="entry name" value="NAD(P)-BINDING DOMAIN-CONTAINING PROTEIN-RELATED"/>
    <property type="match status" value="1"/>
</dbReference>
<dbReference type="Proteomes" id="UP000293433">
    <property type="component" value="Unassembled WGS sequence"/>
</dbReference>
<dbReference type="AlphaFoldDB" id="A0A4Q7L9D0"/>
<dbReference type="Pfam" id="PF01370">
    <property type="entry name" value="Epimerase"/>
    <property type="match status" value="1"/>
</dbReference>
<dbReference type="EMBL" id="SGWV01000015">
    <property type="protein sequence ID" value="RZS46677.1"/>
    <property type="molecule type" value="Genomic_DNA"/>
</dbReference>
<dbReference type="InterPro" id="IPR036291">
    <property type="entry name" value="NAD(P)-bd_dom_sf"/>
</dbReference>
<comment type="caution">
    <text evidence="2">The sequence shown here is derived from an EMBL/GenBank/DDBJ whole genome shotgun (WGS) entry which is preliminary data.</text>
</comment>
<proteinExistence type="predicted"/>
<dbReference type="InterPro" id="IPR001509">
    <property type="entry name" value="Epimerase_deHydtase"/>
</dbReference>
<reference evidence="2 3" key="1">
    <citation type="submission" date="2019-02" db="EMBL/GenBank/DDBJ databases">
        <title>Genomic Encyclopedia of Type Strains, Phase IV (KMG-IV): sequencing the most valuable type-strain genomes for metagenomic binning, comparative biology and taxonomic classification.</title>
        <authorList>
            <person name="Goeker M."/>
        </authorList>
    </citation>
    <scope>NUCLEOTIDE SEQUENCE [LARGE SCALE GENOMIC DNA]</scope>
    <source>
        <strain evidence="2 3">DSM 10617</strain>
    </source>
</reference>
<protein>
    <submittedName>
        <fullName evidence="2">Nucleoside-diphosphate-sugar epimerase</fullName>
    </submittedName>
</protein>
<evidence type="ECO:0000259" key="1">
    <source>
        <dbReference type="Pfam" id="PF01370"/>
    </source>
</evidence>
<gene>
    <name evidence="2" type="ORF">EV685_4096</name>
</gene>
<dbReference type="Gene3D" id="3.40.50.720">
    <property type="entry name" value="NAD(P)-binding Rossmann-like Domain"/>
    <property type="match status" value="1"/>
</dbReference>
<dbReference type="GO" id="GO:0005737">
    <property type="term" value="C:cytoplasm"/>
    <property type="evidence" value="ECO:0007669"/>
    <property type="project" value="TreeGrafter"/>
</dbReference>
<keyword evidence="3" id="KW-1185">Reference proteome</keyword>
<name>A0A4Q7L9D0_9BURK</name>
<feature type="domain" description="NAD-dependent epimerase/dehydratase" evidence="1">
    <location>
        <begin position="3"/>
        <end position="212"/>
    </location>
</feature>
<dbReference type="PANTHER" id="PTHR48079">
    <property type="entry name" value="PROTEIN YEEZ"/>
    <property type="match status" value="1"/>
</dbReference>
<accession>A0A4Q7L9D0</accession>
<dbReference type="OrthoDB" id="9787292at2"/>
<evidence type="ECO:0000313" key="3">
    <source>
        <dbReference type="Proteomes" id="UP000293433"/>
    </source>
</evidence>
<dbReference type="SUPFAM" id="SSF51735">
    <property type="entry name" value="NAD(P)-binding Rossmann-fold domains"/>
    <property type="match status" value="1"/>
</dbReference>
<organism evidence="2 3">
    <name type="scientific">Sphaerotilus mobilis</name>
    <dbReference type="NCBI Taxonomy" id="47994"/>
    <lineage>
        <taxon>Bacteria</taxon>
        <taxon>Pseudomonadati</taxon>
        <taxon>Pseudomonadota</taxon>
        <taxon>Betaproteobacteria</taxon>
        <taxon>Burkholderiales</taxon>
        <taxon>Sphaerotilaceae</taxon>
        <taxon>Sphaerotilus</taxon>
    </lineage>
</organism>
<sequence length="300" mass="31469">MNVFITGASGYIGGSVAQALIRAGHRVRGLTRDDRTGALLAASGIEPVIGSIDDADLLAREARAADGVIHTASADHAPSALSLVDALSGSGKLLLHTSGSSIVADDAHGERLSDHVIHEDAPLVVHPLKQARRDIDLAVLGAAAKGVRSVVICPGLVYGLGRGLKRDSVQVPFLAANARQRGVVEIVGSGRNVWSNVHLDDLVELYLLAFDRAPAGSFYFAENGEAAFSDVGAAIASRLGLPGVVSVPVDEAVRQWGEARARFSFGGNSRMRAARARRELGWAPHQASLLNWIAHELPVA</sequence>
<dbReference type="RefSeq" id="WP_130483907.1">
    <property type="nucleotide sequence ID" value="NZ_SGWV01000015.1"/>
</dbReference>
<evidence type="ECO:0000313" key="2">
    <source>
        <dbReference type="EMBL" id="RZS46677.1"/>
    </source>
</evidence>
<dbReference type="InterPro" id="IPR051783">
    <property type="entry name" value="NAD(P)-dependent_oxidoreduct"/>
</dbReference>